<dbReference type="Gene3D" id="2.40.50.100">
    <property type="match status" value="2"/>
</dbReference>
<feature type="region of interest" description="Disordered" evidence="8">
    <location>
        <begin position="268"/>
        <end position="290"/>
    </location>
</feature>
<dbReference type="SUPFAM" id="SSF47005">
    <property type="entry name" value="Peripheral subunit-binding domain of 2-oxo acid dehydrogenase complex"/>
    <property type="match status" value="1"/>
</dbReference>
<gene>
    <name evidence="11" type="ORF">HG263_01295</name>
</gene>
<dbReference type="Pfam" id="PF00198">
    <property type="entry name" value="2-oxoacid_dh"/>
    <property type="match status" value="1"/>
</dbReference>
<dbReference type="EC" id="2.3.1.-" evidence="7"/>
<keyword evidence="6 7" id="KW-0012">Acyltransferase</keyword>
<dbReference type="Pfam" id="PF02817">
    <property type="entry name" value="E3_binding"/>
    <property type="match status" value="1"/>
</dbReference>
<dbReference type="Proteomes" id="UP000586305">
    <property type="component" value="Unassembled WGS sequence"/>
</dbReference>
<keyword evidence="5 7" id="KW-0450">Lipoyl</keyword>
<reference evidence="11 12" key="1">
    <citation type="submission" date="2020-04" db="EMBL/GenBank/DDBJ databases">
        <title>Pseudoalteromonas caenipelagi sp. nov., isolated from a tidal flat.</title>
        <authorList>
            <person name="Park S."/>
            <person name="Yoon J.-H."/>
        </authorList>
    </citation>
    <scope>NUCLEOTIDE SEQUENCE [LARGE SCALE GENOMIC DNA]</scope>
    <source>
        <strain evidence="11 12">JBTF-M23</strain>
    </source>
</reference>
<evidence type="ECO:0000256" key="3">
    <source>
        <dbReference type="ARBA" id="ARBA00011484"/>
    </source>
</evidence>
<dbReference type="RefSeq" id="WP_171624280.1">
    <property type="nucleotide sequence ID" value="NZ_JABBPG010000001.1"/>
</dbReference>
<comment type="caution">
    <text evidence="11">The sequence shown here is derived from an EMBL/GenBank/DDBJ whole genome shotgun (WGS) entry which is preliminary data.</text>
</comment>
<keyword evidence="4 7" id="KW-0808">Transferase</keyword>
<evidence type="ECO:0000313" key="12">
    <source>
        <dbReference type="Proteomes" id="UP000586305"/>
    </source>
</evidence>
<dbReference type="InterPro" id="IPR004167">
    <property type="entry name" value="PSBD"/>
</dbReference>
<dbReference type="AlphaFoldDB" id="A0A849VBK7"/>
<dbReference type="InterPro" id="IPR050743">
    <property type="entry name" value="2-oxoacid_DH_E2_comp"/>
</dbReference>
<feature type="domain" description="Peripheral subunit-binding (PSBD)" evidence="10">
    <location>
        <begin position="221"/>
        <end position="258"/>
    </location>
</feature>
<dbReference type="GO" id="GO:0016407">
    <property type="term" value="F:acetyltransferase activity"/>
    <property type="evidence" value="ECO:0007669"/>
    <property type="project" value="TreeGrafter"/>
</dbReference>
<evidence type="ECO:0000256" key="2">
    <source>
        <dbReference type="ARBA" id="ARBA00007317"/>
    </source>
</evidence>
<evidence type="ECO:0000256" key="5">
    <source>
        <dbReference type="ARBA" id="ARBA00022823"/>
    </source>
</evidence>
<proteinExistence type="inferred from homology"/>
<protein>
    <recommendedName>
        <fullName evidence="7">Dihydrolipoamide acetyltransferase component of pyruvate dehydrogenase complex</fullName>
        <ecNumber evidence="7">2.3.1.-</ecNumber>
    </recommendedName>
</protein>
<dbReference type="InterPro" id="IPR001078">
    <property type="entry name" value="2-oxoacid_DH_actylTfrase"/>
</dbReference>
<dbReference type="Gene3D" id="3.30.559.10">
    <property type="entry name" value="Chloramphenicol acetyltransferase-like domain"/>
    <property type="match status" value="1"/>
</dbReference>
<keyword evidence="12" id="KW-1185">Reference proteome</keyword>
<sequence>MAKEFILPDIGEGIVECEIVEWLVAVGDEVKEDQPICDVMTDKALVQIPAVHDGVITTLHYEKGEIAKVHEPLFAMEVAGSAPANDSTAGEEVSNSPANQGASQLEDFILPDIGEGIVECEIVEWLVAEGDEIKEDQAVCDVMTDKALVQIPAKHDGIVEKLYYQKGDIAQVHSPLFQLRLAGLSDAPAEAKVEVKAAAQTVKAASQQVQKAQLPANGKAIASPAVRRLAREHDVDINQVPGTGKNGRVYKEDITRFVEGGASISSGASAAATTSSSKSTQNQTSGGTRVEPIRGMKAAMAKQMVASVSTIPHFTFSDEIDLTEIIALRKELKEQYAKEGIKLTMMPFFIKALSLALKEFPVVNSQVNDDCTEITYFDDHNIGMAVDSKLGLLVPNIKGCQSKSIVAVAQEVTRLTDAAREGRVSPEDLKGGTISISNIGAIGGTTATPIINKPEVAIVALGKLQHLPRFDDKGNVVSRAIMQVSWSGDHRVIDGGTIARFNNLWKAFLENPAKMMMAMS</sequence>
<comment type="similarity">
    <text evidence="2 7">Belongs to the 2-oxoacid dehydrogenase family.</text>
</comment>
<dbReference type="InterPro" id="IPR023213">
    <property type="entry name" value="CAT-like_dom_sf"/>
</dbReference>
<evidence type="ECO:0000256" key="6">
    <source>
        <dbReference type="ARBA" id="ARBA00023315"/>
    </source>
</evidence>
<dbReference type="Gene3D" id="4.10.320.10">
    <property type="entry name" value="E3-binding domain"/>
    <property type="match status" value="1"/>
</dbReference>
<evidence type="ECO:0000256" key="8">
    <source>
        <dbReference type="SAM" id="MobiDB-lite"/>
    </source>
</evidence>
<dbReference type="Pfam" id="PF00364">
    <property type="entry name" value="Biotin_lipoyl"/>
    <property type="match status" value="2"/>
</dbReference>
<dbReference type="EMBL" id="JABBPG010000001">
    <property type="protein sequence ID" value="NOU49187.1"/>
    <property type="molecule type" value="Genomic_DNA"/>
</dbReference>
<dbReference type="GO" id="GO:0005737">
    <property type="term" value="C:cytoplasm"/>
    <property type="evidence" value="ECO:0007669"/>
    <property type="project" value="TreeGrafter"/>
</dbReference>
<dbReference type="PROSITE" id="PS51826">
    <property type="entry name" value="PSBD"/>
    <property type="match status" value="1"/>
</dbReference>
<dbReference type="FunFam" id="4.10.320.10:FF:000002">
    <property type="entry name" value="Dihydrolipoamide acetyltransferase component of pyruvate dehydrogenase complex"/>
    <property type="match status" value="1"/>
</dbReference>
<dbReference type="SUPFAM" id="SSF52777">
    <property type="entry name" value="CoA-dependent acyltransferases"/>
    <property type="match status" value="1"/>
</dbReference>
<feature type="domain" description="Lipoyl-binding" evidence="9">
    <location>
        <begin position="105"/>
        <end position="180"/>
    </location>
</feature>
<comment type="cofactor">
    <cofactor evidence="1 7">
        <name>(R)-lipoate</name>
        <dbReference type="ChEBI" id="CHEBI:83088"/>
    </cofactor>
</comment>
<dbReference type="PANTHER" id="PTHR43178">
    <property type="entry name" value="DIHYDROLIPOAMIDE ACETYLTRANSFERASE COMPONENT OF PYRUVATE DEHYDROGENASE COMPLEX"/>
    <property type="match status" value="1"/>
</dbReference>
<organism evidence="11 12">
    <name type="scientific">Pseudoalteromonas caenipelagi</name>
    <dbReference type="NCBI Taxonomy" id="2726988"/>
    <lineage>
        <taxon>Bacteria</taxon>
        <taxon>Pseudomonadati</taxon>
        <taxon>Pseudomonadota</taxon>
        <taxon>Gammaproteobacteria</taxon>
        <taxon>Alteromonadales</taxon>
        <taxon>Pseudoalteromonadaceae</taxon>
        <taxon>Pseudoalteromonas</taxon>
    </lineage>
</organism>
<feature type="compositionally biased region" description="Low complexity" evidence="8">
    <location>
        <begin position="268"/>
        <end position="288"/>
    </location>
</feature>
<dbReference type="InterPro" id="IPR011053">
    <property type="entry name" value="Single_hybrid_motif"/>
</dbReference>
<evidence type="ECO:0000256" key="4">
    <source>
        <dbReference type="ARBA" id="ARBA00022679"/>
    </source>
</evidence>
<accession>A0A849VBK7</accession>
<dbReference type="SUPFAM" id="SSF51230">
    <property type="entry name" value="Single hybrid motif"/>
    <property type="match status" value="2"/>
</dbReference>
<dbReference type="InterPro" id="IPR036625">
    <property type="entry name" value="E3-bd_dom_sf"/>
</dbReference>
<feature type="domain" description="Lipoyl-binding" evidence="9">
    <location>
        <begin position="2"/>
        <end position="77"/>
    </location>
</feature>
<name>A0A849VBK7_9GAMM</name>
<dbReference type="CDD" id="cd06849">
    <property type="entry name" value="lipoyl_domain"/>
    <property type="match status" value="2"/>
</dbReference>
<dbReference type="InterPro" id="IPR000089">
    <property type="entry name" value="Biotin_lipoyl"/>
</dbReference>
<dbReference type="GO" id="GO:0031405">
    <property type="term" value="F:lipoic acid binding"/>
    <property type="evidence" value="ECO:0007669"/>
    <property type="project" value="TreeGrafter"/>
</dbReference>
<dbReference type="FunFam" id="3.30.559.10:FF:000027">
    <property type="entry name" value="Dihydrolipoamide acetyltransferase component of pyruvate dehydrogenase complex"/>
    <property type="match status" value="1"/>
</dbReference>
<evidence type="ECO:0000256" key="1">
    <source>
        <dbReference type="ARBA" id="ARBA00001938"/>
    </source>
</evidence>
<comment type="subunit">
    <text evidence="3">Forms a 24-polypeptide structural core with octahedral symmetry.</text>
</comment>
<evidence type="ECO:0000259" key="9">
    <source>
        <dbReference type="PROSITE" id="PS50968"/>
    </source>
</evidence>
<evidence type="ECO:0000313" key="11">
    <source>
        <dbReference type="EMBL" id="NOU49187.1"/>
    </source>
</evidence>
<dbReference type="PANTHER" id="PTHR43178:SF5">
    <property type="entry name" value="LIPOAMIDE ACYLTRANSFERASE COMPONENT OF BRANCHED-CHAIN ALPHA-KETO ACID DEHYDROGENASE COMPLEX, MITOCHONDRIAL"/>
    <property type="match status" value="1"/>
</dbReference>
<dbReference type="PROSITE" id="PS50968">
    <property type="entry name" value="BIOTINYL_LIPOYL"/>
    <property type="match status" value="2"/>
</dbReference>
<evidence type="ECO:0000256" key="7">
    <source>
        <dbReference type="RuleBase" id="RU003423"/>
    </source>
</evidence>
<evidence type="ECO:0000259" key="10">
    <source>
        <dbReference type="PROSITE" id="PS51826"/>
    </source>
</evidence>